<feature type="chain" id="PRO_5002723425" evidence="11">
    <location>
        <begin position="24"/>
        <end position="1649"/>
    </location>
</feature>
<dbReference type="InterPro" id="IPR036852">
    <property type="entry name" value="Peptidase_S8/S53_dom_sf"/>
</dbReference>
<accession>A8H7F4</accession>
<keyword evidence="2 8" id="KW-0645">Protease</keyword>
<dbReference type="STRING" id="398579.Spea_3175"/>
<evidence type="ECO:0000259" key="12">
    <source>
        <dbReference type="Pfam" id="PF00082"/>
    </source>
</evidence>
<evidence type="ECO:0000256" key="4">
    <source>
        <dbReference type="ARBA" id="ARBA00022801"/>
    </source>
</evidence>
<dbReference type="CDD" id="cd02120">
    <property type="entry name" value="PA_subtilisin_like"/>
    <property type="match status" value="1"/>
</dbReference>
<evidence type="ECO:0000256" key="7">
    <source>
        <dbReference type="PIRSR" id="PIRSR615500-1"/>
    </source>
</evidence>
<dbReference type="Gene3D" id="3.50.30.30">
    <property type="match status" value="1"/>
</dbReference>
<evidence type="ECO:0000256" key="6">
    <source>
        <dbReference type="ARBA" id="ARBA00023180"/>
    </source>
</evidence>
<dbReference type="InterPro" id="IPR015500">
    <property type="entry name" value="Peptidase_S8_subtilisin-rel"/>
</dbReference>
<dbReference type="SUPFAM" id="SSF52743">
    <property type="entry name" value="Subtilisin-like"/>
    <property type="match status" value="1"/>
</dbReference>
<evidence type="ECO:0000256" key="11">
    <source>
        <dbReference type="SAM" id="SignalP"/>
    </source>
</evidence>
<dbReference type="InterPro" id="IPR034197">
    <property type="entry name" value="Peptidases_S8_3"/>
</dbReference>
<feature type="region of interest" description="Disordered" evidence="10">
    <location>
        <begin position="1603"/>
        <end position="1629"/>
    </location>
</feature>
<feature type="signal peptide" evidence="11">
    <location>
        <begin position="1"/>
        <end position="23"/>
    </location>
</feature>
<feature type="domain" description="PA" evidence="13">
    <location>
        <begin position="536"/>
        <end position="604"/>
    </location>
</feature>
<dbReference type="InterPro" id="IPR045051">
    <property type="entry name" value="SBT"/>
</dbReference>
<feature type="domain" description="Inhibitor I9" evidence="14">
    <location>
        <begin position="91"/>
        <end position="205"/>
    </location>
</feature>
<evidence type="ECO:0000256" key="1">
    <source>
        <dbReference type="ARBA" id="ARBA00011073"/>
    </source>
</evidence>
<dbReference type="eggNOG" id="COG1404">
    <property type="taxonomic scope" value="Bacteria"/>
</dbReference>
<dbReference type="Gene3D" id="3.40.50.200">
    <property type="entry name" value="Peptidase S8/S53 domain"/>
    <property type="match status" value="1"/>
</dbReference>
<dbReference type="InterPro" id="IPR037045">
    <property type="entry name" value="S8pro/Inhibitor_I9_sf"/>
</dbReference>
<comment type="similarity">
    <text evidence="1 8 9">Belongs to the peptidase S8 family.</text>
</comment>
<keyword evidence="3 11" id="KW-0732">Signal</keyword>
<evidence type="ECO:0000256" key="5">
    <source>
        <dbReference type="ARBA" id="ARBA00022825"/>
    </source>
</evidence>
<evidence type="ECO:0000256" key="10">
    <source>
        <dbReference type="SAM" id="MobiDB-lite"/>
    </source>
</evidence>
<evidence type="ECO:0000256" key="2">
    <source>
        <dbReference type="ARBA" id="ARBA00022670"/>
    </source>
</evidence>
<dbReference type="PRINTS" id="PR00723">
    <property type="entry name" value="SUBTILISIN"/>
</dbReference>
<feature type="active site" description="Charge relay system" evidence="7 8">
    <location>
        <position position="239"/>
    </location>
</feature>
<evidence type="ECO:0000256" key="9">
    <source>
        <dbReference type="RuleBase" id="RU003355"/>
    </source>
</evidence>
<dbReference type="GO" id="GO:0006508">
    <property type="term" value="P:proteolysis"/>
    <property type="evidence" value="ECO:0007669"/>
    <property type="project" value="UniProtKB-KW"/>
</dbReference>
<dbReference type="CDD" id="cd04852">
    <property type="entry name" value="Peptidases_S8_3"/>
    <property type="match status" value="1"/>
</dbReference>
<evidence type="ECO:0000259" key="13">
    <source>
        <dbReference type="Pfam" id="PF02225"/>
    </source>
</evidence>
<dbReference type="Gene3D" id="3.30.70.80">
    <property type="entry name" value="Peptidase S8 propeptide/proteinase inhibitor I9"/>
    <property type="match status" value="1"/>
</dbReference>
<dbReference type="Proteomes" id="UP000002608">
    <property type="component" value="Chromosome"/>
</dbReference>
<evidence type="ECO:0000313" key="15">
    <source>
        <dbReference type="EMBL" id="ABV88491.1"/>
    </source>
</evidence>
<keyword evidence="6" id="KW-0325">Glycoprotein</keyword>
<proteinExistence type="inferred from homology"/>
<dbReference type="EMBL" id="CP000851">
    <property type="protein sequence ID" value="ABV88491.1"/>
    <property type="molecule type" value="Genomic_DNA"/>
</dbReference>
<gene>
    <name evidence="15" type="ordered locus">Spea_3175</name>
</gene>
<sequence>MKIKKITLMTLAAIYAASTGAVAASSSNNIKSIEITDAILKYNEDIKNGKQRNGSTNAIRSKGKNIHRAIATSVNSKVPFQYQDSLSGEQTYIVELSDKPASLYRGGTAHYQATSPTSSSVPVMLNARSHNKLDIQSSAVQNYSRYLSEKQDSVLALISGQAELKNRYTLAFNGMAVKMTQAQAAKLAQEPGVRNVSLEKHYELHSDTGPKHIAADGLWTGFAADDQYKGEGIVVGVLDTGINSDHPSFAAVAGDGYVHKMPARYNSYLGDCEKPEFASMCNDKLIGIRSYESITDSYMDPAFQPDEPFWNITAPKRPQNGEDYNGHGSHTASTAAGNELFDVNHVVATLGETGDGIATGLTFPRVSGVAPRANIIMYQVCFSGDGSYGDNNTGCPGSALLAGIEDAVADGVDVINYSIGTTFGTFPWDSPIEMGFLAAREVGISVAASAGNSYSPQYANQARGAIDHFSPWLTSVAASTHGREISVEGKMITAATGGDKPLSELSGAGISGEYTGPVLEAKAYGNEYEKCNEPFPEGFFDIDPQGAPFATAPIIVCKRGDIARVTKASNVQAGGAGGFILWNSSYSDPIHNDPYPIPGINIDNGSYYGNNLNGYFGLQAWLASGTDHSLTITASEVITNKGIADYVADFSSRGPNLEAPDVMSPNVAAPGVDVYAAWADEMPFSMYGMPADYAAISGTSMAAPHVAGAMALLSQAHPDWTPAQIQSALMTTASLEGVTRSRDRYPFDSVVAGHSDAGSGVINVSRANQVGLLLDETAENYRAANPNNGGNIHTLNLPYFYQDNCAGTCSWMRTVTATQDGSWNVDVNEFEIDGASMLDLEVSPKHFTLQAGESQAISLKAKVLDIEAIGANSSEIQLSGAVSLTPSNSAMPKQQLPVGVRYSGDSLPSEVSGIIHREQGHTLTPMINTAEIQSFNSQVFGLSKGERHDAELQRSEVRMYSDGFTRQEIEDGGAKVIFFDVPEGTKRVVWEVLSAPKQAYTSIDLGMDVNSDEDIQWLDEAICYSATDKGDFCAINDPTPGRYWAIAANWKWLYEDEKNLADKFELSLAVIGSEDDGSLTVEGPSTNDGLTPYQVKLNYNLPDAVEGDTYYGMVAIGSDEHNATNLGDFAVKLQHFGADTEISASQTAAKEGDIIDFVVELAPNLLGGEREFSLNANLSQGMQMIADSVIVGGVGSYEEGLTVEGNTISINAAQASSSDMQRHYVFTTNLDDATCKVPYGDDETFYDLPMQGFNPMGISGYSNQTVLIPLSESGLPHVPLYGNPEVFGQDVLAISPFGYVQFDGLPDFWNLNVPFDDHFQSFPDTMIAPLWRGDVLMPDMFFNWSTLRWENAVYGAVTDKHYIFQWDGGEEWSSFFSGNTNPDPEAKFNIQTIIATNTSFAPETPEIIFAYKTLESNNAHLGSIGLHGYWGERATMGPIYGWLNDGFAYNDVDDKVSEGTVVCADYRGPEQTAVSLKFSARVSASAIGSDNTLVVESQYADSEVVSVSHTVSAPSNISVATMPDLVMEENTTLEGIKVMYNDVKDTTNGLMVSGDNITATVMGESFAITPDTDWHGSTEVTVTVHDMAYPSDAASTTFTLTVNSDGLEPTPPAEETPDEQPESDSSGGSLGFLGLALLGLFAAGRRKLG</sequence>
<dbReference type="Pfam" id="PF02225">
    <property type="entry name" value="PA"/>
    <property type="match status" value="1"/>
</dbReference>
<feature type="domain" description="Peptidase S8/S53" evidence="12">
    <location>
        <begin position="230"/>
        <end position="734"/>
    </location>
</feature>
<evidence type="ECO:0000313" key="16">
    <source>
        <dbReference type="Proteomes" id="UP000002608"/>
    </source>
</evidence>
<evidence type="ECO:0000259" key="14">
    <source>
        <dbReference type="Pfam" id="PF05922"/>
    </source>
</evidence>
<dbReference type="PANTHER" id="PTHR10795">
    <property type="entry name" value="PROPROTEIN CONVERTASE SUBTILISIN/KEXIN"/>
    <property type="match status" value="1"/>
</dbReference>
<dbReference type="Pfam" id="PF00082">
    <property type="entry name" value="Peptidase_S8"/>
    <property type="match status" value="1"/>
</dbReference>
<dbReference type="InterPro" id="IPR010259">
    <property type="entry name" value="S8pro/Inhibitor_I9"/>
</dbReference>
<dbReference type="KEGG" id="spl:Spea_3175"/>
<dbReference type="OrthoDB" id="614750at2"/>
<evidence type="ECO:0000256" key="3">
    <source>
        <dbReference type="ARBA" id="ARBA00022729"/>
    </source>
</evidence>
<dbReference type="PROSITE" id="PS00136">
    <property type="entry name" value="SUBTILASE_ASP"/>
    <property type="match status" value="1"/>
</dbReference>
<organism evidence="15 16">
    <name type="scientific">Shewanella pealeana (strain ATCC 700345 / ANG-SQ1)</name>
    <dbReference type="NCBI Taxonomy" id="398579"/>
    <lineage>
        <taxon>Bacteria</taxon>
        <taxon>Pseudomonadati</taxon>
        <taxon>Pseudomonadota</taxon>
        <taxon>Gammaproteobacteria</taxon>
        <taxon>Alteromonadales</taxon>
        <taxon>Shewanellaceae</taxon>
        <taxon>Shewanella</taxon>
    </lineage>
</organism>
<feature type="active site" description="Charge relay system" evidence="7 8">
    <location>
        <position position="327"/>
    </location>
</feature>
<keyword evidence="4 8" id="KW-0378">Hydrolase</keyword>
<dbReference type="InterPro" id="IPR023828">
    <property type="entry name" value="Peptidase_S8_Ser-AS"/>
</dbReference>
<name>A8H7F4_SHEPA</name>
<dbReference type="InterPro" id="IPR017311">
    <property type="entry name" value="Sama-2696"/>
</dbReference>
<feature type="active site" description="Charge relay system" evidence="7 8">
    <location>
        <position position="700"/>
    </location>
</feature>
<dbReference type="InterPro" id="IPR003137">
    <property type="entry name" value="PA_domain"/>
</dbReference>
<reference evidence="15 16" key="1">
    <citation type="submission" date="2007-10" db="EMBL/GenBank/DDBJ databases">
        <title>Complete sequence of Shewanella pealeana ATCC 700345.</title>
        <authorList>
            <consortium name="US DOE Joint Genome Institute"/>
            <person name="Copeland A."/>
            <person name="Lucas S."/>
            <person name="Lapidus A."/>
            <person name="Barry K."/>
            <person name="Glavina del Rio T."/>
            <person name="Dalin E."/>
            <person name="Tice H."/>
            <person name="Pitluck S."/>
            <person name="Chertkov O."/>
            <person name="Brettin T."/>
            <person name="Bruce D."/>
            <person name="Detter J.C."/>
            <person name="Han C."/>
            <person name="Schmutz J."/>
            <person name="Larimer F."/>
            <person name="Land M."/>
            <person name="Hauser L."/>
            <person name="Kyrpides N."/>
            <person name="Kim E."/>
            <person name="Zhao J.-S.Z."/>
            <person name="Manno D."/>
            <person name="Hawari J."/>
            <person name="Richardson P."/>
        </authorList>
    </citation>
    <scope>NUCLEOTIDE SEQUENCE [LARGE SCALE GENOMIC DNA]</scope>
    <source>
        <strain evidence="16">ATCC 700345 / ANG-SQ1</strain>
    </source>
</reference>
<dbReference type="GO" id="GO:0004252">
    <property type="term" value="F:serine-type endopeptidase activity"/>
    <property type="evidence" value="ECO:0007669"/>
    <property type="project" value="UniProtKB-UniRule"/>
</dbReference>
<keyword evidence="16" id="KW-1185">Reference proteome</keyword>
<dbReference type="PROSITE" id="PS51892">
    <property type="entry name" value="SUBTILASE"/>
    <property type="match status" value="1"/>
</dbReference>
<dbReference type="HOGENOM" id="CLU_003205_0_0_6"/>
<protein>
    <submittedName>
        <fullName evidence="15">Peptidase S8 and S53 subtilisin kexin sedolisin</fullName>
    </submittedName>
</protein>
<dbReference type="InterPro" id="IPR023827">
    <property type="entry name" value="Peptidase_S8_Asp-AS"/>
</dbReference>
<dbReference type="PROSITE" id="PS00138">
    <property type="entry name" value="SUBTILASE_SER"/>
    <property type="match status" value="1"/>
</dbReference>
<evidence type="ECO:0000256" key="8">
    <source>
        <dbReference type="PROSITE-ProRule" id="PRU01240"/>
    </source>
</evidence>
<dbReference type="Pfam" id="PF05922">
    <property type="entry name" value="Inhibitor_I9"/>
    <property type="match status" value="1"/>
</dbReference>
<dbReference type="RefSeq" id="WP_012156392.1">
    <property type="nucleotide sequence ID" value="NC_009901.1"/>
</dbReference>
<dbReference type="InterPro" id="IPR000209">
    <property type="entry name" value="Peptidase_S8/S53_dom"/>
</dbReference>
<dbReference type="PIRSF" id="PIRSF037895">
    <property type="entry name" value="Subtilisin_rel_Sama_2696"/>
    <property type="match status" value="1"/>
</dbReference>
<keyword evidence="5 8" id="KW-0720">Serine protease</keyword>